<feature type="transmembrane region" description="Helical" evidence="1">
    <location>
        <begin position="25"/>
        <end position="47"/>
    </location>
</feature>
<gene>
    <name evidence="2" type="ORF">SAMN04487910_0190</name>
</gene>
<keyword evidence="1" id="KW-0472">Membrane</keyword>
<dbReference type="AlphaFoldDB" id="A0A1H7FUN2"/>
<evidence type="ECO:0000313" key="3">
    <source>
        <dbReference type="Proteomes" id="UP000198521"/>
    </source>
</evidence>
<protein>
    <recommendedName>
        <fullName evidence="4">Prepilin-type N-terminal cleavage/methylation domain-containing protein</fullName>
    </recommendedName>
</protein>
<evidence type="ECO:0000256" key="1">
    <source>
        <dbReference type="SAM" id="Phobius"/>
    </source>
</evidence>
<keyword evidence="1" id="KW-0812">Transmembrane</keyword>
<keyword evidence="3" id="KW-1185">Reference proteome</keyword>
<organism evidence="2 3">
    <name type="scientific">Aquimarina amphilecti</name>
    <dbReference type="NCBI Taxonomy" id="1038014"/>
    <lineage>
        <taxon>Bacteria</taxon>
        <taxon>Pseudomonadati</taxon>
        <taxon>Bacteroidota</taxon>
        <taxon>Flavobacteriia</taxon>
        <taxon>Flavobacteriales</taxon>
        <taxon>Flavobacteriaceae</taxon>
        <taxon>Aquimarina</taxon>
    </lineage>
</organism>
<sequence>MEIREKIDLKELKTYNKYFLKGSSLIESVIAISIIATCLLVAIRLYAAVLNSSSSLSSYKIKFTVAELHNDAKITSDFDDKLYEFKTYSIQKKVEDFQSKKELKNVKYIVRTASDTIVYNYLLANKKSNE</sequence>
<keyword evidence="1" id="KW-1133">Transmembrane helix</keyword>
<evidence type="ECO:0000313" key="2">
    <source>
        <dbReference type="EMBL" id="SEK29806.1"/>
    </source>
</evidence>
<name>A0A1H7FUN2_AQUAM</name>
<dbReference type="EMBL" id="FOAB01000001">
    <property type="protein sequence ID" value="SEK29806.1"/>
    <property type="molecule type" value="Genomic_DNA"/>
</dbReference>
<evidence type="ECO:0008006" key="4">
    <source>
        <dbReference type="Google" id="ProtNLM"/>
    </source>
</evidence>
<dbReference type="Proteomes" id="UP000198521">
    <property type="component" value="Unassembled WGS sequence"/>
</dbReference>
<reference evidence="3" key="1">
    <citation type="submission" date="2016-10" db="EMBL/GenBank/DDBJ databases">
        <authorList>
            <person name="Varghese N."/>
            <person name="Submissions S."/>
        </authorList>
    </citation>
    <scope>NUCLEOTIDE SEQUENCE [LARGE SCALE GENOMIC DNA]</scope>
    <source>
        <strain evidence="3">DSM 25232 / NCIMB 14723 / 92V</strain>
    </source>
</reference>
<accession>A0A1H7FUN2</accession>
<dbReference type="STRING" id="1038014.SAMN04487910_0190"/>
<proteinExistence type="predicted"/>